<accession>A0ABW4QZT3</accession>
<protein>
    <submittedName>
        <fullName evidence="2">Transposase</fullName>
    </submittedName>
</protein>
<reference evidence="3" key="1">
    <citation type="journal article" date="2019" name="Int. J. Syst. Evol. Microbiol.">
        <title>The Global Catalogue of Microorganisms (GCM) 10K type strain sequencing project: providing services to taxonomists for standard genome sequencing and annotation.</title>
        <authorList>
            <consortium name="The Broad Institute Genomics Platform"/>
            <consortium name="The Broad Institute Genome Sequencing Center for Infectious Disease"/>
            <person name="Wu L."/>
            <person name="Ma J."/>
        </authorList>
    </citation>
    <scope>NUCLEOTIDE SEQUENCE [LARGE SCALE GENOMIC DNA]</scope>
    <source>
        <strain evidence="3">CGMCC 1.15795</strain>
    </source>
</reference>
<comment type="caution">
    <text evidence="2">The sequence shown here is derived from an EMBL/GenBank/DDBJ whole genome shotgun (WGS) entry which is preliminary data.</text>
</comment>
<gene>
    <name evidence="2" type="ORF">ACFSDX_20700</name>
</gene>
<organism evidence="2 3">
    <name type="scientific">Hymenobacter bucti</name>
    <dbReference type="NCBI Taxonomy" id="1844114"/>
    <lineage>
        <taxon>Bacteria</taxon>
        <taxon>Pseudomonadati</taxon>
        <taxon>Bacteroidota</taxon>
        <taxon>Cytophagia</taxon>
        <taxon>Cytophagales</taxon>
        <taxon>Hymenobacteraceae</taxon>
        <taxon>Hymenobacter</taxon>
    </lineage>
</organism>
<dbReference type="Pfam" id="PF13751">
    <property type="entry name" value="DDE_Tnp_1_6"/>
    <property type="match status" value="1"/>
</dbReference>
<evidence type="ECO:0000259" key="1">
    <source>
        <dbReference type="Pfam" id="PF13751"/>
    </source>
</evidence>
<dbReference type="RefSeq" id="WP_382317021.1">
    <property type="nucleotide sequence ID" value="NZ_JBHUFD010000018.1"/>
</dbReference>
<feature type="domain" description="Transposase DDE" evidence="1">
    <location>
        <begin position="14"/>
        <end position="81"/>
    </location>
</feature>
<dbReference type="Proteomes" id="UP001597197">
    <property type="component" value="Unassembled WGS sequence"/>
</dbReference>
<dbReference type="InterPro" id="IPR025668">
    <property type="entry name" value="Tnp_DDE_dom"/>
</dbReference>
<sequence>MPSATQKKLVRSPFDAAYLRAWHRQQSRAGQRRRRLRQGTVEPVFGNLFHHYGLRRGSTKGHAAAHKAMVLSAVAYNLKNLLKYQPNRVRSVALACQADHHQLLQRAFLGFLAAG</sequence>
<keyword evidence="3" id="KW-1185">Reference proteome</keyword>
<name>A0ABW4QZT3_9BACT</name>
<dbReference type="EMBL" id="JBHUFD010000018">
    <property type="protein sequence ID" value="MFD1874866.1"/>
    <property type="molecule type" value="Genomic_DNA"/>
</dbReference>
<evidence type="ECO:0000313" key="2">
    <source>
        <dbReference type="EMBL" id="MFD1874866.1"/>
    </source>
</evidence>
<proteinExistence type="predicted"/>
<evidence type="ECO:0000313" key="3">
    <source>
        <dbReference type="Proteomes" id="UP001597197"/>
    </source>
</evidence>